<sequence>MPSKTLEELDQSFVSDNSENDVYNFTSESGEKPDSSPCIDFSLKSVRATLRKKRPSSLLQNRRQRIPYTEQEMLNLKEGVAMMGTCWQQILCSYNFHPSRTAVDLKDKYKRLMALQKASTKQKRSPKPFSMCEIRRLKRGVKTYGYNWKAILAGGRYVPGRTAADLRDKWRSLNKVT</sequence>
<evidence type="ECO:0000256" key="1">
    <source>
        <dbReference type="SAM" id="MobiDB-lite"/>
    </source>
</evidence>
<proteinExistence type="predicted"/>
<name>A0AAV2INW5_LYMST</name>
<organism evidence="3 4">
    <name type="scientific">Lymnaea stagnalis</name>
    <name type="common">Great pond snail</name>
    <name type="synonym">Helix stagnalis</name>
    <dbReference type="NCBI Taxonomy" id="6523"/>
    <lineage>
        <taxon>Eukaryota</taxon>
        <taxon>Metazoa</taxon>
        <taxon>Spiralia</taxon>
        <taxon>Lophotrochozoa</taxon>
        <taxon>Mollusca</taxon>
        <taxon>Gastropoda</taxon>
        <taxon>Heterobranchia</taxon>
        <taxon>Euthyneura</taxon>
        <taxon>Panpulmonata</taxon>
        <taxon>Hygrophila</taxon>
        <taxon>Lymnaeoidea</taxon>
        <taxon>Lymnaeidae</taxon>
        <taxon>Lymnaea</taxon>
    </lineage>
</organism>
<protein>
    <recommendedName>
        <fullName evidence="2">HTH myb-type domain-containing protein</fullName>
    </recommendedName>
</protein>
<dbReference type="AlphaFoldDB" id="A0AAV2INW5"/>
<evidence type="ECO:0000259" key="2">
    <source>
        <dbReference type="PROSITE" id="PS51294"/>
    </source>
</evidence>
<evidence type="ECO:0000313" key="4">
    <source>
        <dbReference type="Proteomes" id="UP001497497"/>
    </source>
</evidence>
<dbReference type="SMART" id="SM00717">
    <property type="entry name" value="SANT"/>
    <property type="match status" value="2"/>
</dbReference>
<dbReference type="Proteomes" id="UP001497497">
    <property type="component" value="Unassembled WGS sequence"/>
</dbReference>
<dbReference type="PANTHER" id="PTHR46993">
    <property type="entry name" value="MYB TRANSCRIPTION FACTOR"/>
    <property type="match status" value="1"/>
</dbReference>
<dbReference type="SUPFAM" id="SSF46689">
    <property type="entry name" value="Homeodomain-like"/>
    <property type="match status" value="2"/>
</dbReference>
<gene>
    <name evidence="3" type="ORF">GSLYS_00020709001</name>
</gene>
<keyword evidence="4" id="KW-1185">Reference proteome</keyword>
<dbReference type="Gene3D" id="1.10.10.60">
    <property type="entry name" value="Homeodomain-like"/>
    <property type="match status" value="2"/>
</dbReference>
<feature type="compositionally biased region" description="Polar residues" evidence="1">
    <location>
        <begin position="12"/>
        <end position="28"/>
    </location>
</feature>
<dbReference type="EMBL" id="CAXITT010000962">
    <property type="protein sequence ID" value="CAL1547384.1"/>
    <property type="molecule type" value="Genomic_DNA"/>
</dbReference>
<dbReference type="InterPro" id="IPR009057">
    <property type="entry name" value="Homeodomain-like_sf"/>
</dbReference>
<dbReference type="CDD" id="cd11660">
    <property type="entry name" value="SANT_TRF"/>
    <property type="match status" value="2"/>
</dbReference>
<dbReference type="InterPro" id="IPR001005">
    <property type="entry name" value="SANT/Myb"/>
</dbReference>
<dbReference type="InterPro" id="IPR017930">
    <property type="entry name" value="Myb_dom"/>
</dbReference>
<feature type="domain" description="HTH myb-type" evidence="2">
    <location>
        <begin position="135"/>
        <end position="177"/>
    </location>
</feature>
<reference evidence="3 4" key="1">
    <citation type="submission" date="2024-04" db="EMBL/GenBank/DDBJ databases">
        <authorList>
            <consortium name="Genoscope - CEA"/>
            <person name="William W."/>
        </authorList>
    </citation>
    <scope>NUCLEOTIDE SEQUENCE [LARGE SCALE GENOMIC DNA]</scope>
</reference>
<dbReference type="Pfam" id="PF00249">
    <property type="entry name" value="Myb_DNA-binding"/>
    <property type="match status" value="2"/>
</dbReference>
<evidence type="ECO:0000313" key="3">
    <source>
        <dbReference type="EMBL" id="CAL1547384.1"/>
    </source>
</evidence>
<feature type="region of interest" description="Disordered" evidence="1">
    <location>
        <begin position="1"/>
        <end position="36"/>
    </location>
</feature>
<dbReference type="PANTHER" id="PTHR46993:SF6">
    <property type="entry name" value="MYB TRANSCRIPTION FACTOR"/>
    <property type="match status" value="1"/>
</dbReference>
<dbReference type="PROSITE" id="PS51294">
    <property type="entry name" value="HTH_MYB"/>
    <property type="match status" value="1"/>
</dbReference>
<accession>A0AAV2INW5</accession>
<comment type="caution">
    <text evidence="3">The sequence shown here is derived from an EMBL/GenBank/DDBJ whole genome shotgun (WGS) entry which is preliminary data.</text>
</comment>